<dbReference type="Pfam" id="PF03702">
    <property type="entry name" value="AnmK"/>
    <property type="match status" value="1"/>
</dbReference>
<keyword evidence="3" id="KW-1185">Reference proteome</keyword>
<dbReference type="SUPFAM" id="SSF53067">
    <property type="entry name" value="Actin-like ATPase domain"/>
    <property type="match status" value="1"/>
</dbReference>
<keyword evidence="1" id="KW-0067">ATP-binding</keyword>
<dbReference type="UniPathway" id="UPA00544"/>
<comment type="function">
    <text evidence="1">Catalyzes the specific phosphorylation of 1,6-anhydro-N-acetylmuramic acid (anhMurNAc) with the simultaneous cleavage of the 1,6-anhydro ring, generating MurNAc-6-P. Is required for the utilization of anhMurNAc either imported from the medium or derived from its own cell wall murein, and thus plays a role in cell wall recycling.</text>
</comment>
<gene>
    <name evidence="1" type="primary">anmK</name>
    <name evidence="2" type="ORF">ADH67_08120</name>
</gene>
<dbReference type="PANTHER" id="PTHR30605:SF0">
    <property type="entry name" value="ANHYDRO-N-ACETYLMURAMIC ACID KINASE"/>
    <property type="match status" value="1"/>
</dbReference>
<feature type="binding site" evidence="1">
    <location>
        <begin position="10"/>
        <end position="17"/>
    </location>
    <ligand>
        <name>ATP</name>
        <dbReference type="ChEBI" id="CHEBI:30616"/>
    </ligand>
</feature>
<protein>
    <recommendedName>
        <fullName evidence="1">Anhydro-N-acetylmuramic acid kinase</fullName>
        <ecNumber evidence="1">2.7.1.170</ecNumber>
    </recommendedName>
    <alternativeName>
        <fullName evidence="1">AnhMurNAc kinase</fullName>
    </alternativeName>
</protein>
<dbReference type="InterPro" id="IPR005338">
    <property type="entry name" value="Anhydro_N_Ac-Mur_kinase"/>
</dbReference>
<dbReference type="AlphaFoldDB" id="A0A227KIP5"/>
<comment type="pathway">
    <text evidence="1">Amino-sugar metabolism; 1,6-anhydro-N-acetylmuramate degradation.</text>
</comment>
<keyword evidence="1" id="KW-0808">Transferase</keyword>
<dbReference type="HAMAP" id="MF_01270">
    <property type="entry name" value="AnhMurNAc_kinase"/>
    <property type="match status" value="1"/>
</dbReference>
<dbReference type="PANTHER" id="PTHR30605">
    <property type="entry name" value="ANHYDRO-N-ACETYLMURAMIC ACID KINASE"/>
    <property type="match status" value="1"/>
</dbReference>
<reference evidence="3" key="1">
    <citation type="submission" date="2017-05" db="EMBL/GenBank/DDBJ databases">
        <title>Improved OligoMM genomes.</title>
        <authorList>
            <person name="Garzetti D."/>
        </authorList>
    </citation>
    <scope>NUCLEOTIDE SEQUENCE [LARGE SCALE GENOMIC DNA]</scope>
    <source>
        <strain evidence="3">YL45</strain>
    </source>
</reference>
<evidence type="ECO:0000313" key="2">
    <source>
        <dbReference type="EMBL" id="OXE47735.1"/>
    </source>
</evidence>
<accession>A0A227KIP5</accession>
<name>A0A227KIP5_9BURK</name>
<dbReference type="EC" id="2.7.1.170" evidence="1"/>
<evidence type="ECO:0000256" key="1">
    <source>
        <dbReference type="HAMAP-Rule" id="MF_01270"/>
    </source>
</evidence>
<dbReference type="UniPathway" id="UPA00343"/>
<dbReference type="GO" id="GO:0016301">
    <property type="term" value="F:kinase activity"/>
    <property type="evidence" value="ECO:0007669"/>
    <property type="project" value="UniProtKB-KW"/>
</dbReference>
<keyword evidence="1 2" id="KW-0418">Kinase</keyword>
<dbReference type="InterPro" id="IPR043129">
    <property type="entry name" value="ATPase_NBD"/>
</dbReference>
<organism evidence="2 3">
    <name type="scientific">Turicimonas muris</name>
    <dbReference type="NCBI Taxonomy" id="1796652"/>
    <lineage>
        <taxon>Bacteria</taxon>
        <taxon>Pseudomonadati</taxon>
        <taxon>Pseudomonadota</taxon>
        <taxon>Betaproteobacteria</taxon>
        <taxon>Burkholderiales</taxon>
        <taxon>Sutterellaceae</taxon>
        <taxon>Turicimonas</taxon>
    </lineage>
</organism>
<dbReference type="Proteomes" id="UP000214610">
    <property type="component" value="Unassembled WGS sequence"/>
</dbReference>
<dbReference type="GO" id="GO:0009254">
    <property type="term" value="P:peptidoglycan turnover"/>
    <property type="evidence" value="ECO:0007669"/>
    <property type="project" value="UniProtKB-UniRule"/>
</dbReference>
<dbReference type="EMBL" id="NHMP01000004">
    <property type="protein sequence ID" value="OXE47735.1"/>
    <property type="molecule type" value="Genomic_DNA"/>
</dbReference>
<proteinExistence type="inferred from homology"/>
<dbReference type="CDD" id="cd24050">
    <property type="entry name" value="ASKHA_NBD_ANMK"/>
    <property type="match status" value="1"/>
</dbReference>
<comment type="catalytic activity">
    <reaction evidence="1">
        <text>1,6-anhydro-N-acetyl-beta-muramate + ATP + H2O = N-acetyl-D-muramate 6-phosphate + ADP + H(+)</text>
        <dbReference type="Rhea" id="RHEA:24952"/>
        <dbReference type="ChEBI" id="CHEBI:15377"/>
        <dbReference type="ChEBI" id="CHEBI:15378"/>
        <dbReference type="ChEBI" id="CHEBI:30616"/>
        <dbReference type="ChEBI" id="CHEBI:58690"/>
        <dbReference type="ChEBI" id="CHEBI:58722"/>
        <dbReference type="ChEBI" id="CHEBI:456216"/>
        <dbReference type="EC" id="2.7.1.170"/>
    </reaction>
</comment>
<keyword evidence="1" id="KW-0119">Carbohydrate metabolism</keyword>
<keyword evidence="1" id="KW-0547">Nucleotide-binding</keyword>
<dbReference type="RefSeq" id="WP_066595252.1">
    <property type="nucleotide sequence ID" value="NZ_CAJTBZ010000007.1"/>
</dbReference>
<dbReference type="Gene3D" id="3.30.420.40">
    <property type="match status" value="2"/>
</dbReference>
<dbReference type="GO" id="GO:0006040">
    <property type="term" value="P:amino sugar metabolic process"/>
    <property type="evidence" value="ECO:0007669"/>
    <property type="project" value="InterPro"/>
</dbReference>
<sequence>MSIYIGMMSGTSLDGVDAVAVQFESNTVLKVLGSKSLSLSEELQELLLSLCFTGPNEINRCQIAGNRLARIYAETCCTLLKDLSLSASHITAIGAHGQTVRHNPQNGATTQLINGALLAELTQIDTIIDFRNRDIAAGGQGAPLVPAFHASVFASDEPRAIVNFGGIANVTFLGRREDQEKTFGFDCGPANILLDAWVKDNLGLTYDKDAKWARAGVLNEDWLSCLYSSEPYFSQSCPKSTGRELFNLEWLNKHLRAGMKPEDVQHTLTALSALAVAKDIEKYQPETKEVFTCGGGAKNPLLMEYLQKYLPGKIVQPTDILGLGTQDVEGAAFAWLAKQFVERLPGNLPAVTGAKGKRILGALYPH</sequence>
<comment type="pathway">
    <text evidence="1">Cell wall biogenesis; peptidoglycan recycling.</text>
</comment>
<comment type="similarity">
    <text evidence="1">Belongs to the anhydro-N-acetylmuramic acid kinase family.</text>
</comment>
<comment type="caution">
    <text evidence="2">The sequence shown here is derived from an EMBL/GenBank/DDBJ whole genome shotgun (WGS) entry which is preliminary data.</text>
</comment>
<dbReference type="GeneID" id="78362767"/>
<dbReference type="GO" id="GO:0005524">
    <property type="term" value="F:ATP binding"/>
    <property type="evidence" value="ECO:0007669"/>
    <property type="project" value="UniProtKB-UniRule"/>
</dbReference>
<dbReference type="NCBIfam" id="NF007139">
    <property type="entry name" value="PRK09585.1-3"/>
    <property type="match status" value="1"/>
</dbReference>
<dbReference type="GO" id="GO:0016773">
    <property type="term" value="F:phosphotransferase activity, alcohol group as acceptor"/>
    <property type="evidence" value="ECO:0007669"/>
    <property type="project" value="UniProtKB-UniRule"/>
</dbReference>
<dbReference type="GO" id="GO:0097175">
    <property type="term" value="P:1,6-anhydro-N-acetyl-beta-muramic acid catabolic process"/>
    <property type="evidence" value="ECO:0007669"/>
    <property type="project" value="UniProtKB-UniRule"/>
</dbReference>
<evidence type="ECO:0000313" key="3">
    <source>
        <dbReference type="Proteomes" id="UP000214610"/>
    </source>
</evidence>